<sequence>MGMSRRTRRTLLIVAAVLLLLVLAVFLRSKAPPEAARLLPESDGIIYVDLRPIRAIFRHDLQPLLRAPDYQQFVDATGIDWERDVNQIAIGLHRMPDPNGPNGPVAYSMVIVGKITGKRLNNWLNDHAASREIYAGHTIYSIPSENRTVRVTQIGYDTVAVSNTPTPEQIHSILDRHRTAALPFAGSTLLERHYHEVPLLSLAWGVGQIGLPFNESGEIHVFGLGLPIESDSTIIASVSPALPTPHAIGAMRLRVEDIAPSESAATTEAAALATLVTLARSISPTDSDTKTSQGLKELLNNAEVTQHNERIIVTATLPASFLATL</sequence>
<proteinExistence type="predicted"/>
<organism evidence="1 2">
    <name type="scientific">Candidatus Sulfuritelmatomonas gaucii</name>
    <dbReference type="NCBI Taxonomy" id="2043161"/>
    <lineage>
        <taxon>Bacteria</taxon>
        <taxon>Pseudomonadati</taxon>
        <taxon>Acidobacteriota</taxon>
        <taxon>Terriglobia</taxon>
        <taxon>Terriglobales</taxon>
        <taxon>Acidobacteriaceae</taxon>
        <taxon>Candidatus Sulfuritelmatomonas</taxon>
    </lineage>
</organism>
<gene>
    <name evidence="1" type="ORF">SBA5_470096</name>
</gene>
<name>A0A2N9LPG1_9BACT</name>
<evidence type="ECO:0000313" key="1">
    <source>
        <dbReference type="EMBL" id="SPE24975.1"/>
    </source>
</evidence>
<evidence type="ECO:0000313" key="2">
    <source>
        <dbReference type="Proteomes" id="UP000239735"/>
    </source>
</evidence>
<dbReference type="Proteomes" id="UP000239735">
    <property type="component" value="Unassembled WGS sequence"/>
</dbReference>
<reference evidence="2" key="1">
    <citation type="submission" date="2018-02" db="EMBL/GenBank/DDBJ databases">
        <authorList>
            <person name="Hausmann B."/>
        </authorList>
    </citation>
    <scope>NUCLEOTIDE SEQUENCE [LARGE SCALE GENOMIC DNA]</scope>
    <source>
        <strain evidence="2">Peat soil MAG SbA5</strain>
    </source>
</reference>
<dbReference type="AlphaFoldDB" id="A0A2N9LPG1"/>
<accession>A0A2N9LPG1</accession>
<protein>
    <submittedName>
        <fullName evidence="1">Uncharacterized protein</fullName>
    </submittedName>
</protein>
<dbReference type="EMBL" id="OKRB01000105">
    <property type="protein sequence ID" value="SPE24975.1"/>
    <property type="molecule type" value="Genomic_DNA"/>
</dbReference>